<dbReference type="Proteomes" id="UP000466586">
    <property type="component" value="Unassembled WGS sequence"/>
</dbReference>
<organism evidence="10 11">
    <name type="scientific">Hufsiella arboris</name>
    <dbReference type="NCBI Taxonomy" id="2695275"/>
    <lineage>
        <taxon>Bacteria</taxon>
        <taxon>Pseudomonadati</taxon>
        <taxon>Bacteroidota</taxon>
        <taxon>Sphingobacteriia</taxon>
        <taxon>Sphingobacteriales</taxon>
        <taxon>Sphingobacteriaceae</taxon>
        <taxon>Hufsiella</taxon>
    </lineage>
</organism>
<dbReference type="Pfam" id="PF12704">
    <property type="entry name" value="MacB_PCD"/>
    <property type="match status" value="1"/>
</dbReference>
<keyword evidence="11" id="KW-1185">Reference proteome</keyword>
<dbReference type="GO" id="GO:0022857">
    <property type="term" value="F:transmembrane transporter activity"/>
    <property type="evidence" value="ECO:0007669"/>
    <property type="project" value="TreeGrafter"/>
</dbReference>
<evidence type="ECO:0000256" key="4">
    <source>
        <dbReference type="ARBA" id="ARBA00022989"/>
    </source>
</evidence>
<evidence type="ECO:0000259" key="8">
    <source>
        <dbReference type="Pfam" id="PF02687"/>
    </source>
</evidence>
<evidence type="ECO:0000256" key="7">
    <source>
        <dbReference type="SAM" id="Phobius"/>
    </source>
</evidence>
<keyword evidence="2" id="KW-1003">Cell membrane</keyword>
<dbReference type="Pfam" id="PF02687">
    <property type="entry name" value="FtsX"/>
    <property type="match status" value="1"/>
</dbReference>
<comment type="subcellular location">
    <subcellularLocation>
        <location evidence="1">Cell membrane</location>
        <topology evidence="1">Multi-pass membrane protein</topology>
    </subcellularLocation>
</comment>
<keyword evidence="3 7" id="KW-0812">Transmembrane</keyword>
<dbReference type="PANTHER" id="PTHR30572:SF4">
    <property type="entry name" value="ABC TRANSPORTER PERMEASE YTRF"/>
    <property type="match status" value="1"/>
</dbReference>
<dbReference type="GO" id="GO:0005886">
    <property type="term" value="C:plasma membrane"/>
    <property type="evidence" value="ECO:0007669"/>
    <property type="project" value="UniProtKB-SubCell"/>
</dbReference>
<proteinExistence type="inferred from homology"/>
<feature type="domain" description="MacB-like periplasmic core" evidence="9">
    <location>
        <begin position="23"/>
        <end position="232"/>
    </location>
</feature>
<dbReference type="EMBL" id="WVHT01000004">
    <property type="protein sequence ID" value="MXV51266.1"/>
    <property type="molecule type" value="Genomic_DNA"/>
</dbReference>
<dbReference type="InterPro" id="IPR003838">
    <property type="entry name" value="ABC3_permease_C"/>
</dbReference>
<keyword evidence="4 7" id="KW-1133">Transmembrane helix</keyword>
<evidence type="ECO:0000256" key="3">
    <source>
        <dbReference type="ARBA" id="ARBA00022692"/>
    </source>
</evidence>
<gene>
    <name evidence="10" type="ORF">GS399_09825</name>
</gene>
<dbReference type="InterPro" id="IPR025857">
    <property type="entry name" value="MacB_PCD"/>
</dbReference>
<comment type="similarity">
    <text evidence="6">Belongs to the ABC-4 integral membrane protein family.</text>
</comment>
<evidence type="ECO:0000259" key="9">
    <source>
        <dbReference type="Pfam" id="PF12704"/>
    </source>
</evidence>
<feature type="transmembrane region" description="Helical" evidence="7">
    <location>
        <begin position="353"/>
        <end position="377"/>
    </location>
</feature>
<feature type="transmembrane region" description="Helical" evidence="7">
    <location>
        <begin position="20"/>
        <end position="38"/>
    </location>
</feature>
<evidence type="ECO:0000256" key="5">
    <source>
        <dbReference type="ARBA" id="ARBA00023136"/>
    </source>
</evidence>
<dbReference type="RefSeq" id="WP_160844446.1">
    <property type="nucleotide sequence ID" value="NZ_WVHT01000004.1"/>
</dbReference>
<evidence type="ECO:0000256" key="6">
    <source>
        <dbReference type="ARBA" id="ARBA00038076"/>
    </source>
</evidence>
<dbReference type="InterPro" id="IPR050250">
    <property type="entry name" value="Macrolide_Exporter_MacB"/>
</dbReference>
<evidence type="ECO:0000256" key="2">
    <source>
        <dbReference type="ARBA" id="ARBA00022475"/>
    </source>
</evidence>
<dbReference type="PANTHER" id="PTHR30572">
    <property type="entry name" value="MEMBRANE COMPONENT OF TRANSPORTER-RELATED"/>
    <property type="match status" value="1"/>
</dbReference>
<comment type="caution">
    <text evidence="10">The sequence shown here is derived from an EMBL/GenBank/DDBJ whole genome shotgun (WGS) entry which is preliminary data.</text>
</comment>
<evidence type="ECO:0000313" key="10">
    <source>
        <dbReference type="EMBL" id="MXV51266.1"/>
    </source>
</evidence>
<protein>
    <submittedName>
        <fullName evidence="10">FtsX-like permease family protein</fullName>
    </submittedName>
</protein>
<keyword evidence="5 7" id="KW-0472">Membrane</keyword>
<feature type="transmembrane region" description="Helical" evidence="7">
    <location>
        <begin position="317"/>
        <end position="341"/>
    </location>
</feature>
<sequence length="394" mass="43835">MFKHLFKLIWNKKKQNSLLIAEILLSFMVMFAVFTFGVNSYRNYVTPMGIDYEHVWVINYNNSLKTTSSDSLALFYESLLRNIKSMPKVIDAGYSSNNVPFSSSHSSSGIKYDGEEFDRVNQFTVDDNYTNTLGAKMIEGRWYNKEDKAGKQRLTVINNSLKEKLFGNTTALGKYLTYGDDKAKIKIIGVVNDIKFDGDYQVAGPSMYGRADTSAYHWLSRILVKVSPDADAAFEGRLYKMMANTLKNSNIEIEHLDNKLTAYNKFTLVPLIILSIVAAFLIINVALGIFGVLWYNINKRRGEIGLRRAIGASGSSVSSQLVTEALILTTLSIIAGTFFAVQFPLLNVFDLPAGVYLTAIGLAIGFIYLVVIACSLYPGNQAAAIYPAVALHEE</sequence>
<feature type="domain" description="ABC3 transporter permease C-terminal" evidence="8">
    <location>
        <begin position="276"/>
        <end position="386"/>
    </location>
</feature>
<reference evidence="10 11" key="1">
    <citation type="submission" date="2019-11" db="EMBL/GenBank/DDBJ databases">
        <title>Pedobacter sp. HMF7647 Genome sequencing and assembly.</title>
        <authorList>
            <person name="Kang H."/>
            <person name="Kim H."/>
            <person name="Joh K."/>
        </authorList>
    </citation>
    <scope>NUCLEOTIDE SEQUENCE [LARGE SCALE GENOMIC DNA]</scope>
    <source>
        <strain evidence="10 11">HMF7647</strain>
    </source>
</reference>
<evidence type="ECO:0000313" key="11">
    <source>
        <dbReference type="Proteomes" id="UP000466586"/>
    </source>
</evidence>
<name>A0A7K1Y9K0_9SPHI</name>
<feature type="transmembrane region" description="Helical" evidence="7">
    <location>
        <begin position="268"/>
        <end position="296"/>
    </location>
</feature>
<dbReference type="AlphaFoldDB" id="A0A7K1Y9K0"/>
<accession>A0A7K1Y9K0</accession>
<evidence type="ECO:0000256" key="1">
    <source>
        <dbReference type="ARBA" id="ARBA00004651"/>
    </source>
</evidence>